<dbReference type="EC" id="3.2.1.26" evidence="4"/>
<evidence type="ECO:0000259" key="6">
    <source>
        <dbReference type="Pfam" id="PF00251"/>
    </source>
</evidence>
<dbReference type="InterPro" id="IPR006232">
    <property type="entry name" value="Suc6P_hydrolase"/>
</dbReference>
<dbReference type="SUPFAM" id="SSF75005">
    <property type="entry name" value="Arabinanase/levansucrase/invertase"/>
    <property type="match status" value="1"/>
</dbReference>
<feature type="domain" description="Glycosyl hydrolase family 32 C-terminal" evidence="7">
    <location>
        <begin position="357"/>
        <end position="455"/>
    </location>
</feature>
<accession>A0ABW7J347</accession>
<dbReference type="InterPro" id="IPR051214">
    <property type="entry name" value="GH32_Enzymes"/>
</dbReference>
<evidence type="ECO:0000256" key="4">
    <source>
        <dbReference type="RuleBase" id="RU362110"/>
    </source>
</evidence>
<gene>
    <name evidence="8" type="ORF">ACGRQ9_16945</name>
</gene>
<comment type="function">
    <text evidence="5">Enables the bacterium to metabolize sucrose as a sole carbon source.</text>
</comment>
<feature type="domain" description="Glycosyl hydrolase family 32 N-terminal" evidence="6">
    <location>
        <begin position="41"/>
        <end position="341"/>
    </location>
</feature>
<dbReference type="NCBIfam" id="TIGR01322">
    <property type="entry name" value="scrB_fam"/>
    <property type="match status" value="1"/>
</dbReference>
<dbReference type="CDD" id="cd18623">
    <property type="entry name" value="GH32_ScrB-like"/>
    <property type="match status" value="1"/>
</dbReference>
<evidence type="ECO:0000259" key="7">
    <source>
        <dbReference type="Pfam" id="PF08244"/>
    </source>
</evidence>
<dbReference type="InterPro" id="IPR013320">
    <property type="entry name" value="ConA-like_dom_sf"/>
</dbReference>
<comment type="subcellular location">
    <subcellularLocation>
        <location evidence="5">Cytoplasm</location>
    </subcellularLocation>
</comment>
<evidence type="ECO:0000256" key="5">
    <source>
        <dbReference type="RuleBase" id="RU365015"/>
    </source>
</evidence>
<dbReference type="InterPro" id="IPR013189">
    <property type="entry name" value="Glyco_hydro_32_C"/>
</dbReference>
<dbReference type="Proteomes" id="UP001607151">
    <property type="component" value="Unassembled WGS sequence"/>
</dbReference>
<name>A0ABW7J347_9VIBR</name>
<keyword evidence="5" id="KW-0963">Cytoplasm</keyword>
<dbReference type="PROSITE" id="PS00609">
    <property type="entry name" value="GLYCOSYL_HYDROL_F32"/>
    <property type="match status" value="1"/>
</dbReference>
<evidence type="ECO:0000256" key="3">
    <source>
        <dbReference type="ARBA" id="ARBA00023295"/>
    </source>
</evidence>
<comment type="similarity">
    <text evidence="1 4">Belongs to the glycosyl hydrolase 32 family.</text>
</comment>
<dbReference type="EMBL" id="JBIHSN010000003">
    <property type="protein sequence ID" value="MFH0267133.1"/>
    <property type="molecule type" value="Genomic_DNA"/>
</dbReference>
<dbReference type="InterPro" id="IPR018053">
    <property type="entry name" value="Glyco_hydro_32_AS"/>
</dbReference>
<dbReference type="InterPro" id="IPR001362">
    <property type="entry name" value="Glyco_hydro_32"/>
</dbReference>
<dbReference type="Gene3D" id="2.60.120.560">
    <property type="entry name" value="Exo-inulinase, domain 1"/>
    <property type="match status" value="1"/>
</dbReference>
<dbReference type="InterPro" id="IPR023296">
    <property type="entry name" value="Glyco_hydro_beta-prop_sf"/>
</dbReference>
<protein>
    <recommendedName>
        <fullName evidence="4">Sucrose-6-phosphate hydrolase</fullName>
        <ecNumber evidence="4">3.2.1.26</ecNumber>
    </recommendedName>
    <alternativeName>
        <fullName evidence="5">Invertase</fullName>
    </alternativeName>
</protein>
<comment type="pathway">
    <text evidence="5">Glycan biosynthesis; sucrose metabolism.</text>
</comment>
<dbReference type="GO" id="GO:0004564">
    <property type="term" value="F:beta-fructofuranosidase activity"/>
    <property type="evidence" value="ECO:0007669"/>
    <property type="project" value="UniProtKB-EC"/>
</dbReference>
<keyword evidence="9" id="KW-1185">Reference proteome</keyword>
<sequence>MSLNTSWTIEQRYRRLEDISQSERESMTLSRQQDTSFPCYHIAPSFGLLNDPNGLCYFNGEHHIFYQWTPVGPVHGMKYWYHLSTKDFIHFTDHGIGLHPDEDYDSHGVYSGGALVEGDRVLLFFTGNKRDENWNRVPTQCFATMFLNNEIKKNGIIIENEHYTEHFRDPKVWKKDDVYFMVVGAQTQNEKGSMALYESENLLTWQHKGPIKTKYTDLGYMWECPDFFELDGQAVMLFSPQGVQSSDPYDFKNIYSVAYLVGDRLNLSTIELEGHHDILQPDYGFDFYAPQTYLDGSGRRILIAWVGLPDIDTPSVKYQWAGMLSIPRELTLEDGFLIQKPLTELQSLRKEEVVFSQTHKIENGSFLVQLDIEDKEFELELSNLKGERIVFSATRGEFQLDRSEMSHLYAEKFGTVRKAPRLINNQLLEMYVDNSVIEIFINDGKHTMTSRFFIDNLENISIKGIEYAKLFYMDRIDGLYSSLKEN</sequence>
<dbReference type="PANTHER" id="PTHR43101:SF1">
    <property type="entry name" value="BETA-FRUCTOSIDASE"/>
    <property type="match status" value="1"/>
</dbReference>
<dbReference type="RefSeq" id="WP_089139917.1">
    <property type="nucleotide sequence ID" value="NZ_AP018686.1"/>
</dbReference>
<dbReference type="Pfam" id="PF00251">
    <property type="entry name" value="Glyco_hydro_32N"/>
    <property type="match status" value="1"/>
</dbReference>
<keyword evidence="5" id="KW-0119">Carbohydrate metabolism</keyword>
<dbReference type="SUPFAM" id="SSF49899">
    <property type="entry name" value="Concanavalin A-like lectins/glucanases"/>
    <property type="match status" value="1"/>
</dbReference>
<dbReference type="Gene3D" id="2.115.10.20">
    <property type="entry name" value="Glycosyl hydrolase domain, family 43"/>
    <property type="match status" value="1"/>
</dbReference>
<keyword evidence="3 4" id="KW-0326">Glycosidase</keyword>
<keyword evidence="2 4" id="KW-0378">Hydrolase</keyword>
<dbReference type="InterPro" id="IPR013148">
    <property type="entry name" value="Glyco_hydro_32_N"/>
</dbReference>
<evidence type="ECO:0000256" key="1">
    <source>
        <dbReference type="ARBA" id="ARBA00009902"/>
    </source>
</evidence>
<evidence type="ECO:0000313" key="8">
    <source>
        <dbReference type="EMBL" id="MFH0267133.1"/>
    </source>
</evidence>
<reference evidence="8 9" key="1">
    <citation type="submission" date="2024-10" db="EMBL/GenBank/DDBJ databases">
        <authorList>
            <person name="Yibar A."/>
            <person name="Saticioglu I.B."/>
            <person name="Duman M."/>
            <person name="Ajmi N."/>
            <person name="Gurler F."/>
            <person name="Ay H."/>
            <person name="Onuk E."/>
            <person name="Guler S."/>
            <person name="Romalde J.L."/>
        </authorList>
    </citation>
    <scope>NUCLEOTIDE SEQUENCE [LARGE SCALE GENOMIC DNA]</scope>
    <source>
        <strain evidence="8 9">14-MA-B</strain>
    </source>
</reference>
<comment type="catalytic activity">
    <reaction evidence="4">
        <text>Hydrolysis of terminal non-reducing beta-D-fructofuranoside residues in beta-D-fructofuranosides.</text>
        <dbReference type="EC" id="3.2.1.26"/>
    </reaction>
</comment>
<organism evidence="8 9">
    <name type="scientific">Vibrio rumoiensis</name>
    <dbReference type="NCBI Taxonomy" id="76258"/>
    <lineage>
        <taxon>Bacteria</taxon>
        <taxon>Pseudomonadati</taxon>
        <taxon>Pseudomonadota</taxon>
        <taxon>Gammaproteobacteria</taxon>
        <taxon>Vibrionales</taxon>
        <taxon>Vibrionaceae</taxon>
        <taxon>Vibrio</taxon>
    </lineage>
</organism>
<evidence type="ECO:0000256" key="2">
    <source>
        <dbReference type="ARBA" id="ARBA00022801"/>
    </source>
</evidence>
<dbReference type="SMART" id="SM00640">
    <property type="entry name" value="Glyco_32"/>
    <property type="match status" value="1"/>
</dbReference>
<proteinExistence type="inferred from homology"/>
<comment type="caution">
    <text evidence="8">The sequence shown here is derived from an EMBL/GenBank/DDBJ whole genome shotgun (WGS) entry which is preliminary data.</text>
</comment>
<dbReference type="Pfam" id="PF08244">
    <property type="entry name" value="Glyco_hydro_32C"/>
    <property type="match status" value="1"/>
</dbReference>
<dbReference type="PANTHER" id="PTHR43101">
    <property type="entry name" value="BETA-FRUCTOSIDASE"/>
    <property type="match status" value="1"/>
</dbReference>
<evidence type="ECO:0000313" key="9">
    <source>
        <dbReference type="Proteomes" id="UP001607151"/>
    </source>
</evidence>